<feature type="compositionally biased region" description="Basic and acidic residues" evidence="2">
    <location>
        <begin position="430"/>
        <end position="443"/>
    </location>
</feature>
<evidence type="ECO:0000256" key="2">
    <source>
        <dbReference type="SAM" id="MobiDB-lite"/>
    </source>
</evidence>
<accession>A0AAD7J4I4</accession>
<feature type="coiled-coil region" evidence="1">
    <location>
        <begin position="394"/>
        <end position="421"/>
    </location>
</feature>
<reference evidence="3" key="1">
    <citation type="submission" date="2023-03" db="EMBL/GenBank/DDBJ databases">
        <title>Massive genome expansion in bonnet fungi (Mycena s.s.) driven by repeated elements and novel gene families across ecological guilds.</title>
        <authorList>
            <consortium name="Lawrence Berkeley National Laboratory"/>
            <person name="Harder C.B."/>
            <person name="Miyauchi S."/>
            <person name="Viragh M."/>
            <person name="Kuo A."/>
            <person name="Thoen E."/>
            <person name="Andreopoulos B."/>
            <person name="Lu D."/>
            <person name="Skrede I."/>
            <person name="Drula E."/>
            <person name="Henrissat B."/>
            <person name="Morin E."/>
            <person name="Kohler A."/>
            <person name="Barry K."/>
            <person name="LaButti K."/>
            <person name="Morin E."/>
            <person name="Salamov A."/>
            <person name="Lipzen A."/>
            <person name="Mereny Z."/>
            <person name="Hegedus B."/>
            <person name="Baldrian P."/>
            <person name="Stursova M."/>
            <person name="Weitz H."/>
            <person name="Taylor A."/>
            <person name="Grigoriev I.V."/>
            <person name="Nagy L.G."/>
            <person name="Martin F."/>
            <person name="Kauserud H."/>
        </authorList>
    </citation>
    <scope>NUCLEOTIDE SEQUENCE</scope>
    <source>
        <strain evidence="3">CBHHK182m</strain>
    </source>
</reference>
<dbReference type="Proteomes" id="UP001215598">
    <property type="component" value="Unassembled WGS sequence"/>
</dbReference>
<comment type="caution">
    <text evidence="3">The sequence shown here is derived from an EMBL/GenBank/DDBJ whole genome shotgun (WGS) entry which is preliminary data.</text>
</comment>
<evidence type="ECO:0000313" key="4">
    <source>
        <dbReference type="Proteomes" id="UP001215598"/>
    </source>
</evidence>
<proteinExistence type="predicted"/>
<evidence type="ECO:0000256" key="1">
    <source>
        <dbReference type="SAM" id="Coils"/>
    </source>
</evidence>
<feature type="region of interest" description="Disordered" evidence="2">
    <location>
        <begin position="128"/>
        <end position="168"/>
    </location>
</feature>
<dbReference type="AlphaFoldDB" id="A0AAD7J4I4"/>
<feature type="region of interest" description="Disordered" evidence="2">
    <location>
        <begin position="241"/>
        <end position="260"/>
    </location>
</feature>
<feature type="compositionally biased region" description="Basic and acidic residues" evidence="2">
    <location>
        <begin position="138"/>
        <end position="156"/>
    </location>
</feature>
<evidence type="ECO:0000313" key="3">
    <source>
        <dbReference type="EMBL" id="KAJ7755948.1"/>
    </source>
</evidence>
<gene>
    <name evidence="3" type="ORF">B0H16DRAFT_1458469</name>
</gene>
<feature type="compositionally biased region" description="Basic residues" evidence="2">
    <location>
        <begin position="128"/>
        <end position="137"/>
    </location>
</feature>
<name>A0AAD7J4I4_9AGAR</name>
<feature type="region of interest" description="Disordered" evidence="2">
    <location>
        <begin position="424"/>
        <end position="455"/>
    </location>
</feature>
<protein>
    <submittedName>
        <fullName evidence="3">Uncharacterized protein</fullName>
    </submittedName>
</protein>
<sequence length="691" mass="78507">MPDQRPSQTSQYRREFFAQFPLVHPPFSDTLTHDQKFERVQEYFSDLLEAHETTKKVFRPQNDAGLQMRTIFAVFYHLYHLHCILQQHLAKDFGLSSRVECTDCGVLSKPINIDWLLIPQEDRVNQRRQQRKNLRARRNVEKKTNAELRATERTRNTDSSPPGLSRKLGHIRDVNSFDRAEQSESMGLPCVYTQRNENLIEPWWFLREQLHILSIQILSAGTSKCRKAICTQTGKLPECSEMSKTLKEPKAPNARAMSPIRAPSGTMQARRAGDSEPKIEEPIATRALRSKRPTLYSEMLQQKVTLHKTYNSLMCMSTSCKHCRAFYDHIDAKRRKKQLNPAADHEAQAAAPAPALEMGKSTIDVAFTLQKIRGYLDATNTMDDLVGVAAATELSTLKRKLLEAETAKRQLEGQLKAARRQLNALPPSTSDKRPAVEDIDPRPNKRLPGSNGAAVAVPPVSAADLADPETVWRRLHNMPKPGPRDDYLLLAQWLQHREVEDFKGIPLKGPDFTVDLRDPRGYQQVFSRVPYHRHGNDPRPKEHRQRCVLALLRILTVPKLYESLVRQHHIPIHPIPQLEPCDFPESAHEVERLTNSEIATLLAKRGLAVADADDLWQFCHHYVRAHIGAVGPNDFQDADLVGILLSEDAAMKSFGTPLGIRKQELDVYPRSVPGFRRPSKGKLKKIGGKRN</sequence>
<keyword evidence="1" id="KW-0175">Coiled coil</keyword>
<organism evidence="3 4">
    <name type="scientific">Mycena metata</name>
    <dbReference type="NCBI Taxonomy" id="1033252"/>
    <lineage>
        <taxon>Eukaryota</taxon>
        <taxon>Fungi</taxon>
        <taxon>Dikarya</taxon>
        <taxon>Basidiomycota</taxon>
        <taxon>Agaricomycotina</taxon>
        <taxon>Agaricomycetes</taxon>
        <taxon>Agaricomycetidae</taxon>
        <taxon>Agaricales</taxon>
        <taxon>Marasmiineae</taxon>
        <taxon>Mycenaceae</taxon>
        <taxon>Mycena</taxon>
    </lineage>
</organism>
<dbReference type="EMBL" id="JARKIB010000048">
    <property type="protein sequence ID" value="KAJ7755948.1"/>
    <property type="molecule type" value="Genomic_DNA"/>
</dbReference>
<keyword evidence="4" id="KW-1185">Reference proteome</keyword>